<evidence type="ECO:0000313" key="1">
    <source>
        <dbReference type="EMBL" id="KZS63499.1"/>
    </source>
</evidence>
<dbReference type="EMBL" id="LWCI01000098">
    <property type="protein sequence ID" value="KZS63499.1"/>
    <property type="molecule type" value="Genomic_DNA"/>
</dbReference>
<proteinExistence type="predicted"/>
<name>A0A164BHM5_9MYCO</name>
<reference evidence="2" key="1">
    <citation type="submission" date="2016-04" db="EMBL/GenBank/DDBJ databases">
        <authorList>
            <person name="Strapagiel D."/>
            <person name="Borowka P."/>
            <person name="Marciniak B."/>
            <person name="Bakula Z."/>
            <person name="Van Ingen J."/>
            <person name="Safianowska A."/>
            <person name="Dziadek J."/>
            <person name="Jagielski T."/>
        </authorList>
    </citation>
    <scope>NUCLEOTIDE SEQUENCE [LARGE SCALE GENOMIC DNA]</scope>
    <source>
        <strain evidence="2">1010001458</strain>
    </source>
</reference>
<sequence length="105" mass="11413">MALPDTAPAERYQAAFHEALAARAQAAGGAEHIISGDDVDTMMAAARDQDNLVLREARRHCSQIRRDLNRAELTAAAAFATAETRSAEHVTAQLKSLDTELRVNR</sequence>
<evidence type="ECO:0000313" key="2">
    <source>
        <dbReference type="Proteomes" id="UP000077342"/>
    </source>
</evidence>
<protein>
    <submittedName>
        <fullName evidence="1">Uncharacterized protein</fullName>
    </submittedName>
</protein>
<accession>A0A164BHM5</accession>
<dbReference type="RefSeq" id="WP_075510017.1">
    <property type="nucleotide sequence ID" value="NZ_CP089224.1"/>
</dbReference>
<dbReference type="AlphaFoldDB" id="A0A164BHM5"/>
<comment type="caution">
    <text evidence="1">The sequence shown here is derived from an EMBL/GenBank/DDBJ whole genome shotgun (WGS) entry which is preliminary data.</text>
</comment>
<keyword evidence="2" id="KW-1185">Reference proteome</keyword>
<gene>
    <name evidence="1" type="ORF">A4G28_09920</name>
</gene>
<organism evidence="1 2">
    <name type="scientific">Mycobacterium ostraviense</name>
    <dbReference type="NCBI Taxonomy" id="2738409"/>
    <lineage>
        <taxon>Bacteria</taxon>
        <taxon>Bacillati</taxon>
        <taxon>Actinomycetota</taxon>
        <taxon>Actinomycetes</taxon>
        <taxon>Mycobacteriales</taxon>
        <taxon>Mycobacteriaceae</taxon>
        <taxon>Mycobacterium</taxon>
    </lineage>
</organism>
<dbReference type="Proteomes" id="UP000077342">
    <property type="component" value="Unassembled WGS sequence"/>
</dbReference>